<name>A0A7C5EW14_9BACT</name>
<sequence length="107" mass="11882">MSKTDLSVTGALVGALGGWVTEVVVQEITGQHFTHGVLELAGALAGLLRLDKRLCQALRDTVERAKDREDEDYRQVKQRIAELTEDLPELREILQNLMDAGIQARRA</sequence>
<gene>
    <name evidence="2" type="ORF">ENW48_03790</name>
</gene>
<comment type="caution">
    <text evidence="2">The sequence shown here is derived from an EMBL/GenBank/DDBJ whole genome shotgun (WGS) entry which is preliminary data.</text>
</comment>
<dbReference type="EMBL" id="DTKJ01000024">
    <property type="protein sequence ID" value="HGZ11325.1"/>
    <property type="molecule type" value="Genomic_DNA"/>
</dbReference>
<feature type="coiled-coil region" evidence="1">
    <location>
        <begin position="59"/>
        <end position="100"/>
    </location>
</feature>
<protein>
    <submittedName>
        <fullName evidence="2">Uncharacterized protein</fullName>
    </submittedName>
</protein>
<reference evidence="2" key="1">
    <citation type="journal article" date="2020" name="mSystems">
        <title>Genome- and Community-Level Interaction Insights into Carbon Utilization and Element Cycling Functions of Hydrothermarchaeota in Hydrothermal Sediment.</title>
        <authorList>
            <person name="Zhou Z."/>
            <person name="Liu Y."/>
            <person name="Xu W."/>
            <person name="Pan J."/>
            <person name="Luo Z.H."/>
            <person name="Li M."/>
        </authorList>
    </citation>
    <scope>NUCLEOTIDE SEQUENCE [LARGE SCALE GENOMIC DNA]</scope>
    <source>
        <strain evidence="2">SpSt-853</strain>
    </source>
</reference>
<organism evidence="2">
    <name type="scientific">Desulfobacca acetoxidans</name>
    <dbReference type="NCBI Taxonomy" id="60893"/>
    <lineage>
        <taxon>Bacteria</taxon>
        <taxon>Pseudomonadati</taxon>
        <taxon>Thermodesulfobacteriota</taxon>
        <taxon>Desulfobaccia</taxon>
        <taxon>Desulfobaccales</taxon>
        <taxon>Desulfobaccaceae</taxon>
        <taxon>Desulfobacca</taxon>
    </lineage>
</organism>
<evidence type="ECO:0000256" key="1">
    <source>
        <dbReference type="SAM" id="Coils"/>
    </source>
</evidence>
<evidence type="ECO:0000313" key="2">
    <source>
        <dbReference type="EMBL" id="HGZ11325.1"/>
    </source>
</evidence>
<proteinExistence type="predicted"/>
<dbReference type="AlphaFoldDB" id="A0A7C5EW14"/>
<accession>A0A7C5EW14</accession>
<keyword evidence="1" id="KW-0175">Coiled coil</keyword>